<dbReference type="EnsemblProtists" id="HpaT808079">
    <property type="protein sequence ID" value="HpaP808079"/>
    <property type="gene ID" value="HpaG808079"/>
</dbReference>
<protein>
    <submittedName>
        <fullName evidence="1">Uncharacterized protein</fullName>
    </submittedName>
</protein>
<reference evidence="1" key="2">
    <citation type="submission" date="2015-06" db="UniProtKB">
        <authorList>
            <consortium name="EnsemblProtists"/>
        </authorList>
    </citation>
    <scope>IDENTIFICATION</scope>
    <source>
        <strain evidence="1">Emoy2</strain>
    </source>
</reference>
<dbReference type="HOGENOM" id="CLU_2547437_0_0_1"/>
<evidence type="ECO:0000313" key="2">
    <source>
        <dbReference type="Proteomes" id="UP000011713"/>
    </source>
</evidence>
<dbReference type="Proteomes" id="UP000011713">
    <property type="component" value="Unassembled WGS sequence"/>
</dbReference>
<proteinExistence type="predicted"/>
<sequence length="83" mass="9283">MLLREAELSGSQGDTTETYVSHIFYRPKGDQTGNHLIGTAVLTQGSRGEPHLTSFWYLLRPKLSRCSVSECGRSNVDLENVRD</sequence>
<dbReference type="InParanoid" id="M4BNU1"/>
<dbReference type="VEuPathDB" id="FungiDB:HpaG808079"/>
<accession>M4BNU1</accession>
<keyword evidence="2" id="KW-1185">Reference proteome</keyword>
<name>M4BNU1_HYAAE</name>
<dbReference type="AlphaFoldDB" id="M4BNU1"/>
<evidence type="ECO:0000313" key="1">
    <source>
        <dbReference type="EnsemblProtists" id="HpaP808079"/>
    </source>
</evidence>
<reference evidence="2" key="1">
    <citation type="journal article" date="2010" name="Science">
        <title>Signatures of adaptation to obligate biotrophy in the Hyaloperonospora arabidopsidis genome.</title>
        <authorList>
            <person name="Baxter L."/>
            <person name="Tripathy S."/>
            <person name="Ishaque N."/>
            <person name="Boot N."/>
            <person name="Cabral A."/>
            <person name="Kemen E."/>
            <person name="Thines M."/>
            <person name="Ah-Fong A."/>
            <person name="Anderson R."/>
            <person name="Badejoko W."/>
            <person name="Bittner-Eddy P."/>
            <person name="Boore J.L."/>
            <person name="Chibucos M.C."/>
            <person name="Coates M."/>
            <person name="Dehal P."/>
            <person name="Delehaunty K."/>
            <person name="Dong S."/>
            <person name="Downton P."/>
            <person name="Dumas B."/>
            <person name="Fabro G."/>
            <person name="Fronick C."/>
            <person name="Fuerstenberg S.I."/>
            <person name="Fulton L."/>
            <person name="Gaulin E."/>
            <person name="Govers F."/>
            <person name="Hughes L."/>
            <person name="Humphray S."/>
            <person name="Jiang R.H."/>
            <person name="Judelson H."/>
            <person name="Kamoun S."/>
            <person name="Kyung K."/>
            <person name="Meijer H."/>
            <person name="Minx P."/>
            <person name="Morris P."/>
            <person name="Nelson J."/>
            <person name="Phuntumart V."/>
            <person name="Qutob D."/>
            <person name="Rehmany A."/>
            <person name="Rougon-Cardoso A."/>
            <person name="Ryden P."/>
            <person name="Torto-Alalibo T."/>
            <person name="Studholme D."/>
            <person name="Wang Y."/>
            <person name="Win J."/>
            <person name="Wood J."/>
            <person name="Clifton S.W."/>
            <person name="Rogers J."/>
            <person name="Van den Ackerveken G."/>
            <person name="Jones J.D."/>
            <person name="McDowell J.M."/>
            <person name="Beynon J."/>
            <person name="Tyler B.M."/>
        </authorList>
    </citation>
    <scope>NUCLEOTIDE SEQUENCE [LARGE SCALE GENOMIC DNA]</scope>
    <source>
        <strain evidence="2">Emoy2</strain>
    </source>
</reference>
<organism evidence="1 2">
    <name type="scientific">Hyaloperonospora arabidopsidis (strain Emoy2)</name>
    <name type="common">Downy mildew agent</name>
    <name type="synonym">Peronospora arabidopsidis</name>
    <dbReference type="NCBI Taxonomy" id="559515"/>
    <lineage>
        <taxon>Eukaryota</taxon>
        <taxon>Sar</taxon>
        <taxon>Stramenopiles</taxon>
        <taxon>Oomycota</taxon>
        <taxon>Peronosporomycetes</taxon>
        <taxon>Peronosporales</taxon>
        <taxon>Peronosporaceae</taxon>
        <taxon>Hyaloperonospora</taxon>
    </lineage>
</organism>
<dbReference type="EMBL" id="JH598467">
    <property type="status" value="NOT_ANNOTATED_CDS"/>
    <property type="molecule type" value="Genomic_DNA"/>
</dbReference>